<dbReference type="GeneID" id="84789337"/>
<evidence type="ECO:0000313" key="2">
    <source>
        <dbReference type="Proteomes" id="UP000004870"/>
    </source>
</evidence>
<evidence type="ECO:0000313" key="1">
    <source>
        <dbReference type="EMBL" id="EEV89529.1"/>
    </source>
</evidence>
<reference evidence="1 2" key="1">
    <citation type="submission" date="2009-08" db="EMBL/GenBank/DDBJ databases">
        <authorList>
            <person name="Qin X."/>
            <person name="Bachman B."/>
            <person name="Battles P."/>
            <person name="Bell A."/>
            <person name="Bess C."/>
            <person name="Bickham C."/>
            <person name="Chaboub L."/>
            <person name="Chen D."/>
            <person name="Coyle M."/>
            <person name="Deiros D.R."/>
            <person name="Dinh H."/>
            <person name="Forbes L."/>
            <person name="Fowler G."/>
            <person name="Francisco L."/>
            <person name="Fu Q."/>
            <person name="Gubbala S."/>
            <person name="Hale W."/>
            <person name="Han Y."/>
            <person name="Hemphill L."/>
            <person name="Highlander S.K."/>
            <person name="Hirani K."/>
            <person name="Hogues M."/>
            <person name="Jackson L."/>
            <person name="Jakkamsetti A."/>
            <person name="Javaid M."/>
            <person name="Jiang H."/>
            <person name="Korchina V."/>
            <person name="Kovar C."/>
            <person name="Lara F."/>
            <person name="Lee S."/>
            <person name="Mata R."/>
            <person name="Mathew T."/>
            <person name="Moen C."/>
            <person name="Morales K."/>
            <person name="Munidasa M."/>
            <person name="Nazareth L."/>
            <person name="Ngo R."/>
            <person name="Nguyen L."/>
            <person name="Okwuonu G."/>
            <person name="Ongeri F."/>
            <person name="Patil S."/>
            <person name="Petrosino J."/>
            <person name="Pham C."/>
            <person name="Pham P."/>
            <person name="Pu L.-L."/>
            <person name="Puazo M."/>
            <person name="Raj R."/>
            <person name="Reid J."/>
            <person name="Rouhana J."/>
            <person name="Saada N."/>
            <person name="Shang Y."/>
            <person name="Simmons D."/>
            <person name="Thornton R."/>
            <person name="Warren J."/>
            <person name="Weissenberger G."/>
            <person name="Zhang J."/>
            <person name="Zhang L."/>
            <person name="Zhou C."/>
            <person name="Zhu D."/>
            <person name="Muzny D."/>
            <person name="Worley K."/>
            <person name="Gibbs R."/>
        </authorList>
    </citation>
    <scope>NUCLEOTIDE SEQUENCE [LARGE SCALE GENOMIC DNA]</scope>
    <source>
        <strain evidence="2">ATCC 15826 / DSM 8339 / NCTC 10426 / 6573</strain>
    </source>
</reference>
<dbReference type="RefSeq" id="WP_004139361.1">
    <property type="nucleotide sequence ID" value="NZ_GG694025.1"/>
</dbReference>
<dbReference type="OrthoDB" id="8455288at2"/>
<keyword evidence="2" id="KW-1185">Reference proteome</keyword>
<dbReference type="Gene3D" id="1.10.238.160">
    <property type="match status" value="1"/>
</dbReference>
<dbReference type="EMBL" id="ACKY01000017">
    <property type="protein sequence ID" value="EEV89529.1"/>
    <property type="molecule type" value="Genomic_DNA"/>
</dbReference>
<dbReference type="HOGENOM" id="CLU_2522240_0_0_6"/>
<accession>C8N733</accession>
<gene>
    <name evidence="1" type="ORF">HMPREF0198_0310</name>
</gene>
<dbReference type="Proteomes" id="UP000004870">
    <property type="component" value="Unassembled WGS sequence"/>
</dbReference>
<dbReference type="AlphaFoldDB" id="C8N733"/>
<organism evidence="1 2">
    <name type="scientific">Cardiobacterium hominis (strain ATCC 15826 / DSM 8339 / NCTC 10426 / 6573)</name>
    <dbReference type="NCBI Taxonomy" id="638300"/>
    <lineage>
        <taxon>Bacteria</taxon>
        <taxon>Pseudomonadati</taxon>
        <taxon>Pseudomonadota</taxon>
        <taxon>Gammaproteobacteria</taxon>
        <taxon>Cardiobacteriales</taxon>
        <taxon>Cardiobacteriaceae</taxon>
        <taxon>Cardiobacterium</taxon>
    </lineage>
</organism>
<proteinExistence type="predicted"/>
<name>C8N733_CARH6</name>
<protein>
    <submittedName>
        <fullName evidence="1">Transcriptional regulator, AlpA family</fullName>
    </submittedName>
</protein>
<comment type="caution">
    <text evidence="1">The sequence shown here is derived from an EMBL/GenBank/DDBJ whole genome shotgun (WGS) entry which is preliminary data.</text>
</comment>
<sequence length="91" mass="10220">MIRNISRKEFAARAGLSLRTFDQMIANGQVPTGRKIGSRRFWLEPVVDAWIIRAAGHPYPAPELPEALQAELDDALKNLREAPRDNQPMPA</sequence>